<dbReference type="Proteomes" id="UP000760480">
    <property type="component" value="Unassembled WGS sequence"/>
</dbReference>
<feature type="transmembrane region" description="Helical" evidence="6">
    <location>
        <begin position="179"/>
        <end position="203"/>
    </location>
</feature>
<dbReference type="InterPro" id="IPR000014">
    <property type="entry name" value="PAS"/>
</dbReference>
<evidence type="ECO:0000256" key="1">
    <source>
        <dbReference type="ARBA" id="ARBA00000085"/>
    </source>
</evidence>
<keyword evidence="6" id="KW-1133">Transmembrane helix</keyword>
<dbReference type="InterPro" id="IPR036890">
    <property type="entry name" value="HATPase_C_sf"/>
</dbReference>
<evidence type="ECO:0000259" key="8">
    <source>
        <dbReference type="PROSITE" id="PS50112"/>
    </source>
</evidence>
<dbReference type="InterPro" id="IPR035965">
    <property type="entry name" value="PAS-like_dom_sf"/>
</dbReference>
<evidence type="ECO:0000313" key="11">
    <source>
        <dbReference type="Proteomes" id="UP000760480"/>
    </source>
</evidence>
<feature type="transmembrane region" description="Helical" evidence="6">
    <location>
        <begin position="147"/>
        <end position="167"/>
    </location>
</feature>
<evidence type="ECO:0000256" key="3">
    <source>
        <dbReference type="ARBA" id="ARBA00022553"/>
    </source>
</evidence>
<dbReference type="InterPro" id="IPR005467">
    <property type="entry name" value="His_kinase_dom"/>
</dbReference>
<dbReference type="InterPro" id="IPR003594">
    <property type="entry name" value="HATPase_dom"/>
</dbReference>
<dbReference type="PANTHER" id="PTHR43304">
    <property type="entry name" value="PHYTOCHROME-LIKE PROTEIN CPH1"/>
    <property type="match status" value="1"/>
</dbReference>
<dbReference type="Gene3D" id="3.30.450.20">
    <property type="entry name" value="PAS domain"/>
    <property type="match status" value="1"/>
</dbReference>
<dbReference type="SMART" id="SM00091">
    <property type="entry name" value="PAS"/>
    <property type="match status" value="1"/>
</dbReference>
<comment type="catalytic activity">
    <reaction evidence="1">
        <text>ATP + protein L-histidine = ADP + protein N-phospho-L-histidine.</text>
        <dbReference type="EC" id="2.7.13.3"/>
    </reaction>
</comment>
<dbReference type="PROSITE" id="PS50112">
    <property type="entry name" value="PAS"/>
    <property type="match status" value="1"/>
</dbReference>
<dbReference type="SUPFAM" id="SSF55785">
    <property type="entry name" value="PYP-like sensor domain (PAS domain)"/>
    <property type="match status" value="1"/>
</dbReference>
<sequence>MGWITILYVIIGTLSATIAGLYLGAWLVQREAWSYLMLAVLEVSIVGVAGTELWMMHAQTPMDYATALRWFQVPIWSGFVALVGLVYLRLRPRFLVLGWLAVALRTLALAAAFGSGPNLNYAALTGIERVSLLGEPVAIAIGVPNPWMAVGQASLVLAMLFIIDCGISAWRRGEGARSLALASALLVIVLIGTVQVVSVFWGFVRMPILITPLFLLLALVIGAELSLGLPRAARAERDLRLKDAALGLSEQRLSLAAEAADVGFWSLDARSKAVSATPKTRELFGLAPDGELALADFLKQVHPRDRACLEQLVEAALGTNERYRAEFRVLDADGGTRWLASLGRGVGESDGTSRTLMGVSVDITARMDQFDNICRQRTRLERLSRAETAAELSAALAHELNQPLGTILANAEAAQALLNGDSPDLDELREILADIASADHRAAEVIRHLRALVDRGEPQREPLRLDDAIVRVLELLGNEIDDLGVRVDLSLSPGLPPVQADRILIEQVLVNLVDNACAAVAENPAGQRRISVTARADAQGITVAIADNGCGLPDPQRIFDALYTTKPGGLGLGLAIVRSILSSHGGRVWAEPTPPRGATIAFSLPSGGAAS</sequence>
<feature type="transmembrane region" description="Helical" evidence="6">
    <location>
        <begin position="209"/>
        <end position="230"/>
    </location>
</feature>
<dbReference type="PRINTS" id="PR00344">
    <property type="entry name" value="BCTRLSENSOR"/>
</dbReference>
<evidence type="ECO:0000256" key="4">
    <source>
        <dbReference type="ARBA" id="ARBA00022679"/>
    </source>
</evidence>
<dbReference type="SUPFAM" id="SSF55874">
    <property type="entry name" value="ATPase domain of HSP90 chaperone/DNA topoisomerase II/histidine kinase"/>
    <property type="match status" value="1"/>
</dbReference>
<dbReference type="SUPFAM" id="SSF47384">
    <property type="entry name" value="Homodimeric domain of signal transducing histidine kinase"/>
    <property type="match status" value="1"/>
</dbReference>
<evidence type="ECO:0000313" key="10">
    <source>
        <dbReference type="EMBL" id="NMQ18083.1"/>
    </source>
</evidence>
<evidence type="ECO:0000256" key="2">
    <source>
        <dbReference type="ARBA" id="ARBA00012438"/>
    </source>
</evidence>
<feature type="domain" description="PAC" evidence="9">
    <location>
        <begin position="323"/>
        <end position="375"/>
    </location>
</feature>
<feature type="domain" description="PAS" evidence="8">
    <location>
        <begin position="249"/>
        <end position="320"/>
    </location>
</feature>
<evidence type="ECO:0000259" key="7">
    <source>
        <dbReference type="PROSITE" id="PS50109"/>
    </source>
</evidence>
<feature type="transmembrane region" description="Helical" evidence="6">
    <location>
        <begin position="67"/>
        <end position="87"/>
    </location>
</feature>
<dbReference type="RefSeq" id="WP_169247339.1">
    <property type="nucleotide sequence ID" value="NZ_SPMZ01000007.1"/>
</dbReference>
<dbReference type="Pfam" id="PF00512">
    <property type="entry name" value="HisKA"/>
    <property type="match status" value="1"/>
</dbReference>
<dbReference type="CDD" id="cd00130">
    <property type="entry name" value="PAS"/>
    <property type="match status" value="1"/>
</dbReference>
<dbReference type="InterPro" id="IPR052162">
    <property type="entry name" value="Sensor_kinase/Photoreceptor"/>
</dbReference>
<feature type="domain" description="Histidine kinase" evidence="7">
    <location>
        <begin position="395"/>
        <end position="608"/>
    </location>
</feature>
<keyword evidence="5" id="KW-0418">Kinase</keyword>
<dbReference type="InterPro" id="IPR036097">
    <property type="entry name" value="HisK_dim/P_sf"/>
</dbReference>
<dbReference type="SMART" id="SM00387">
    <property type="entry name" value="HATPase_c"/>
    <property type="match status" value="1"/>
</dbReference>
<dbReference type="NCBIfam" id="TIGR00229">
    <property type="entry name" value="sensory_box"/>
    <property type="match status" value="1"/>
</dbReference>
<feature type="transmembrane region" description="Helical" evidence="6">
    <location>
        <begin position="94"/>
        <end position="114"/>
    </location>
</feature>
<organism evidence="10 11">
    <name type="scientific">Candidatus Competibacter phosphatis</name>
    <dbReference type="NCBI Taxonomy" id="221280"/>
    <lineage>
        <taxon>Bacteria</taxon>
        <taxon>Pseudomonadati</taxon>
        <taxon>Pseudomonadota</taxon>
        <taxon>Gammaproteobacteria</taxon>
        <taxon>Candidatus Competibacteraceae</taxon>
        <taxon>Candidatus Competibacter</taxon>
    </lineage>
</organism>
<evidence type="ECO:0000256" key="5">
    <source>
        <dbReference type="ARBA" id="ARBA00022777"/>
    </source>
</evidence>
<dbReference type="EC" id="2.7.13.3" evidence="2"/>
<name>A0ABX1TFE1_9GAMM</name>
<dbReference type="Pfam" id="PF08447">
    <property type="entry name" value="PAS_3"/>
    <property type="match status" value="1"/>
</dbReference>
<evidence type="ECO:0000259" key="9">
    <source>
        <dbReference type="PROSITE" id="PS50113"/>
    </source>
</evidence>
<keyword evidence="6" id="KW-0472">Membrane</keyword>
<dbReference type="SMART" id="SM00388">
    <property type="entry name" value="HisKA"/>
    <property type="match status" value="1"/>
</dbReference>
<dbReference type="InterPro" id="IPR013655">
    <property type="entry name" value="PAS_fold_3"/>
</dbReference>
<evidence type="ECO:0000256" key="6">
    <source>
        <dbReference type="SAM" id="Phobius"/>
    </source>
</evidence>
<keyword evidence="3" id="KW-0597">Phosphoprotein</keyword>
<protein>
    <recommendedName>
        <fullName evidence="2">histidine kinase</fullName>
        <ecNumber evidence="2">2.7.13.3</ecNumber>
    </recommendedName>
</protein>
<feature type="transmembrane region" description="Helical" evidence="6">
    <location>
        <begin position="35"/>
        <end position="55"/>
    </location>
</feature>
<reference evidence="10 11" key="1">
    <citation type="submission" date="2019-03" db="EMBL/GenBank/DDBJ databases">
        <title>Metabolic reconstructions from genomes of highly enriched 'Candidatus Accumulibacter' and 'Candidatus Competibacter' bioreactor populations.</title>
        <authorList>
            <person name="Annavajhala M.K."/>
            <person name="Welles L."/>
            <person name="Abbas B."/>
            <person name="Sorokin D."/>
            <person name="Park H."/>
            <person name="Van Loosdrecht M."/>
            <person name="Chandran K."/>
        </authorList>
    </citation>
    <scope>NUCLEOTIDE SEQUENCE [LARGE SCALE GENOMIC DNA]</scope>
    <source>
        <strain evidence="10 11">SBR_G</strain>
    </source>
</reference>
<dbReference type="Gene3D" id="1.10.287.130">
    <property type="match status" value="1"/>
</dbReference>
<dbReference type="CDD" id="cd00082">
    <property type="entry name" value="HisKA"/>
    <property type="match status" value="1"/>
</dbReference>
<dbReference type="PROSITE" id="PS50109">
    <property type="entry name" value="HIS_KIN"/>
    <property type="match status" value="1"/>
</dbReference>
<dbReference type="Pfam" id="PF02518">
    <property type="entry name" value="HATPase_c"/>
    <property type="match status" value="1"/>
</dbReference>
<gene>
    <name evidence="10" type="ORF">E4P82_02050</name>
</gene>
<dbReference type="InterPro" id="IPR000700">
    <property type="entry name" value="PAS-assoc_C"/>
</dbReference>
<proteinExistence type="predicted"/>
<dbReference type="PROSITE" id="PS50113">
    <property type="entry name" value="PAC"/>
    <property type="match status" value="1"/>
</dbReference>
<dbReference type="Gene3D" id="3.30.565.10">
    <property type="entry name" value="Histidine kinase-like ATPase, C-terminal domain"/>
    <property type="match status" value="1"/>
</dbReference>
<keyword evidence="11" id="KW-1185">Reference proteome</keyword>
<dbReference type="EMBL" id="SPMZ01000007">
    <property type="protein sequence ID" value="NMQ18083.1"/>
    <property type="molecule type" value="Genomic_DNA"/>
</dbReference>
<feature type="transmembrane region" description="Helical" evidence="6">
    <location>
        <begin position="6"/>
        <end position="28"/>
    </location>
</feature>
<dbReference type="PANTHER" id="PTHR43304:SF1">
    <property type="entry name" value="PAC DOMAIN-CONTAINING PROTEIN"/>
    <property type="match status" value="1"/>
</dbReference>
<dbReference type="InterPro" id="IPR003661">
    <property type="entry name" value="HisK_dim/P_dom"/>
</dbReference>
<keyword evidence="6" id="KW-0812">Transmembrane</keyword>
<comment type="caution">
    <text evidence="10">The sequence shown here is derived from an EMBL/GenBank/DDBJ whole genome shotgun (WGS) entry which is preliminary data.</text>
</comment>
<keyword evidence="4" id="KW-0808">Transferase</keyword>
<dbReference type="InterPro" id="IPR004358">
    <property type="entry name" value="Sig_transdc_His_kin-like_C"/>
</dbReference>
<accession>A0ABX1TFE1</accession>